<protein>
    <submittedName>
        <fullName evidence="1">Uncharacterized protein</fullName>
    </submittedName>
</protein>
<dbReference type="Proteomes" id="UP000821837">
    <property type="component" value="Unassembled WGS sequence"/>
</dbReference>
<accession>A0A9D4PZ30</accession>
<name>A0A9D4PZ30_RHISA</name>
<evidence type="ECO:0000313" key="2">
    <source>
        <dbReference type="Proteomes" id="UP000821837"/>
    </source>
</evidence>
<dbReference type="AlphaFoldDB" id="A0A9D4PZ30"/>
<sequence length="73" mass="8360">MTLHERLEVGTGSQHVGSQLNSKQQILWSLQELLLSQNSHKVNPTAELGYHKQPLHREEALFRCEEVAEQDVL</sequence>
<gene>
    <name evidence="1" type="ORF">HPB52_023163</name>
</gene>
<reference evidence="1" key="1">
    <citation type="journal article" date="2020" name="Cell">
        <title>Large-Scale Comparative Analyses of Tick Genomes Elucidate Their Genetic Diversity and Vector Capacities.</title>
        <authorList>
            <consortium name="Tick Genome and Microbiome Consortium (TIGMIC)"/>
            <person name="Jia N."/>
            <person name="Wang J."/>
            <person name="Shi W."/>
            <person name="Du L."/>
            <person name="Sun Y."/>
            <person name="Zhan W."/>
            <person name="Jiang J.F."/>
            <person name="Wang Q."/>
            <person name="Zhang B."/>
            <person name="Ji P."/>
            <person name="Bell-Sakyi L."/>
            <person name="Cui X.M."/>
            <person name="Yuan T.T."/>
            <person name="Jiang B.G."/>
            <person name="Yang W.F."/>
            <person name="Lam T.T."/>
            <person name="Chang Q.C."/>
            <person name="Ding S.J."/>
            <person name="Wang X.J."/>
            <person name="Zhu J.G."/>
            <person name="Ruan X.D."/>
            <person name="Zhao L."/>
            <person name="Wei J.T."/>
            <person name="Ye R.Z."/>
            <person name="Que T.C."/>
            <person name="Du C.H."/>
            <person name="Zhou Y.H."/>
            <person name="Cheng J.X."/>
            <person name="Dai P.F."/>
            <person name="Guo W.B."/>
            <person name="Han X.H."/>
            <person name="Huang E.J."/>
            <person name="Li L.F."/>
            <person name="Wei W."/>
            <person name="Gao Y.C."/>
            <person name="Liu J.Z."/>
            <person name="Shao H.Z."/>
            <person name="Wang X."/>
            <person name="Wang C.C."/>
            <person name="Yang T.C."/>
            <person name="Huo Q.B."/>
            <person name="Li W."/>
            <person name="Chen H.Y."/>
            <person name="Chen S.E."/>
            <person name="Zhou L.G."/>
            <person name="Ni X.B."/>
            <person name="Tian J.H."/>
            <person name="Sheng Y."/>
            <person name="Liu T."/>
            <person name="Pan Y.S."/>
            <person name="Xia L.Y."/>
            <person name="Li J."/>
            <person name="Zhao F."/>
            <person name="Cao W.C."/>
        </authorList>
    </citation>
    <scope>NUCLEOTIDE SEQUENCE</scope>
    <source>
        <strain evidence="1">Rsan-2018</strain>
    </source>
</reference>
<comment type="caution">
    <text evidence="1">The sequence shown here is derived from an EMBL/GenBank/DDBJ whole genome shotgun (WGS) entry which is preliminary data.</text>
</comment>
<proteinExistence type="predicted"/>
<keyword evidence="2" id="KW-1185">Reference proteome</keyword>
<dbReference type="EMBL" id="JABSTV010001250">
    <property type="protein sequence ID" value="KAH7957827.1"/>
    <property type="molecule type" value="Genomic_DNA"/>
</dbReference>
<organism evidence="1 2">
    <name type="scientific">Rhipicephalus sanguineus</name>
    <name type="common">Brown dog tick</name>
    <name type="synonym">Ixodes sanguineus</name>
    <dbReference type="NCBI Taxonomy" id="34632"/>
    <lineage>
        <taxon>Eukaryota</taxon>
        <taxon>Metazoa</taxon>
        <taxon>Ecdysozoa</taxon>
        <taxon>Arthropoda</taxon>
        <taxon>Chelicerata</taxon>
        <taxon>Arachnida</taxon>
        <taxon>Acari</taxon>
        <taxon>Parasitiformes</taxon>
        <taxon>Ixodida</taxon>
        <taxon>Ixodoidea</taxon>
        <taxon>Ixodidae</taxon>
        <taxon>Rhipicephalinae</taxon>
        <taxon>Rhipicephalus</taxon>
        <taxon>Rhipicephalus</taxon>
    </lineage>
</organism>
<evidence type="ECO:0000313" key="1">
    <source>
        <dbReference type="EMBL" id="KAH7957827.1"/>
    </source>
</evidence>
<reference evidence="1" key="2">
    <citation type="submission" date="2021-09" db="EMBL/GenBank/DDBJ databases">
        <authorList>
            <person name="Jia N."/>
            <person name="Wang J."/>
            <person name="Shi W."/>
            <person name="Du L."/>
            <person name="Sun Y."/>
            <person name="Zhan W."/>
            <person name="Jiang J."/>
            <person name="Wang Q."/>
            <person name="Zhang B."/>
            <person name="Ji P."/>
            <person name="Sakyi L.B."/>
            <person name="Cui X."/>
            <person name="Yuan T."/>
            <person name="Jiang B."/>
            <person name="Yang W."/>
            <person name="Lam T.T.-Y."/>
            <person name="Chang Q."/>
            <person name="Ding S."/>
            <person name="Wang X."/>
            <person name="Zhu J."/>
            <person name="Ruan X."/>
            <person name="Zhao L."/>
            <person name="Wei J."/>
            <person name="Que T."/>
            <person name="Du C."/>
            <person name="Cheng J."/>
            <person name="Dai P."/>
            <person name="Han X."/>
            <person name="Huang E."/>
            <person name="Gao Y."/>
            <person name="Liu J."/>
            <person name="Shao H."/>
            <person name="Ye R."/>
            <person name="Li L."/>
            <person name="Wei W."/>
            <person name="Wang X."/>
            <person name="Wang C."/>
            <person name="Huo Q."/>
            <person name="Li W."/>
            <person name="Guo W."/>
            <person name="Chen H."/>
            <person name="Chen S."/>
            <person name="Zhou L."/>
            <person name="Zhou L."/>
            <person name="Ni X."/>
            <person name="Tian J."/>
            <person name="Zhou Y."/>
            <person name="Sheng Y."/>
            <person name="Liu T."/>
            <person name="Pan Y."/>
            <person name="Xia L."/>
            <person name="Li J."/>
            <person name="Zhao F."/>
            <person name="Cao W."/>
        </authorList>
    </citation>
    <scope>NUCLEOTIDE SEQUENCE</scope>
    <source>
        <strain evidence="1">Rsan-2018</strain>
        <tissue evidence="1">Larvae</tissue>
    </source>
</reference>